<protein>
    <recommendedName>
        <fullName evidence="4">Sugar ABC transporter substrate-binding protein</fullName>
    </recommendedName>
</protein>
<accession>A0A089M3J0</accession>
<reference evidence="2 3" key="1">
    <citation type="submission" date="2014-08" db="EMBL/GenBank/DDBJ databases">
        <title>Comparative genomics of the Paenibacillus odorifer group.</title>
        <authorList>
            <person name="den Bakker H.C."/>
            <person name="Tsai Y.-C."/>
            <person name="Martin N."/>
            <person name="Korlach J."/>
            <person name="Wiedmann M."/>
        </authorList>
    </citation>
    <scope>NUCLEOTIDE SEQUENCE [LARGE SCALE GENOMIC DNA]</scope>
    <source>
        <strain evidence="2 3">DSM 15220</strain>
    </source>
</reference>
<evidence type="ECO:0000313" key="2">
    <source>
        <dbReference type="EMBL" id="AIQ66920.1"/>
    </source>
</evidence>
<organism evidence="2 3">
    <name type="scientific">Paenibacillus graminis</name>
    <dbReference type="NCBI Taxonomy" id="189425"/>
    <lineage>
        <taxon>Bacteria</taxon>
        <taxon>Bacillati</taxon>
        <taxon>Bacillota</taxon>
        <taxon>Bacilli</taxon>
        <taxon>Bacillales</taxon>
        <taxon>Paenibacillaceae</taxon>
        <taxon>Paenibacillus</taxon>
    </lineage>
</organism>
<evidence type="ECO:0000313" key="3">
    <source>
        <dbReference type="Proteomes" id="UP000029500"/>
    </source>
</evidence>
<dbReference type="KEGG" id="pgm:PGRAT_04130"/>
<dbReference type="eggNOG" id="COG1653">
    <property type="taxonomic scope" value="Bacteria"/>
</dbReference>
<dbReference type="Proteomes" id="UP000029500">
    <property type="component" value="Chromosome"/>
</dbReference>
<keyword evidence="1" id="KW-0732">Signal</keyword>
<dbReference type="InterPro" id="IPR006059">
    <property type="entry name" value="SBP"/>
</dbReference>
<dbReference type="InterPro" id="IPR050490">
    <property type="entry name" value="Bact_solute-bd_prot1"/>
</dbReference>
<dbReference type="Pfam" id="PF13416">
    <property type="entry name" value="SBP_bac_8"/>
    <property type="match status" value="1"/>
</dbReference>
<dbReference type="PANTHER" id="PTHR43649:SF14">
    <property type="entry name" value="BLR3389 PROTEIN"/>
    <property type="match status" value="1"/>
</dbReference>
<proteinExistence type="predicted"/>
<dbReference type="PANTHER" id="PTHR43649">
    <property type="entry name" value="ARABINOSE-BINDING PROTEIN-RELATED"/>
    <property type="match status" value="1"/>
</dbReference>
<keyword evidence="3" id="KW-1185">Reference proteome</keyword>
<evidence type="ECO:0000256" key="1">
    <source>
        <dbReference type="SAM" id="SignalP"/>
    </source>
</evidence>
<dbReference type="STRING" id="189425.PGRAT_04130"/>
<dbReference type="OrthoDB" id="355435at2"/>
<evidence type="ECO:0008006" key="4">
    <source>
        <dbReference type="Google" id="ProtNLM"/>
    </source>
</evidence>
<dbReference type="SUPFAM" id="SSF53850">
    <property type="entry name" value="Periplasmic binding protein-like II"/>
    <property type="match status" value="1"/>
</dbReference>
<dbReference type="RefSeq" id="WP_025706769.1">
    <property type="nucleotide sequence ID" value="NZ_CP009287.1"/>
</dbReference>
<dbReference type="Gene3D" id="3.40.190.10">
    <property type="entry name" value="Periplasmic binding protein-like II"/>
    <property type="match status" value="2"/>
</dbReference>
<dbReference type="EMBL" id="CP009287">
    <property type="protein sequence ID" value="AIQ66920.1"/>
    <property type="molecule type" value="Genomic_DNA"/>
</dbReference>
<dbReference type="PROSITE" id="PS51257">
    <property type="entry name" value="PROKAR_LIPOPROTEIN"/>
    <property type="match status" value="1"/>
</dbReference>
<sequence length="431" mass="46476">MFGKKFGVVAASAALVSVVLTSCGGAEANNGGTQGQEAAATDSKKSVTLWIFDADPMYQSAAEAAAAEIGVELKYEYIQDETYKTKLSVALAANELPDVFQQHAGKSYRTPVLQSKTVAPLNDTLDSTGLGAQFLDNQLVTEEDGNIYSVPSNISTTLVLYYNKKLISELGAAAPATWEDLQALIKTANDKGMIPIALGGKERWQGDLLYDMLVAREDVNAFDKAINGQAKFTDPPFVEAANKVVTLVNSNAFQKGFLGSAYLDAQELFKNDKAVMWIDGSFNFSSLSTAMGDNLGYIAFPKTGAEDVLSATIGFQNAQAPYSLFVNNSSANLDEAKEFAIRLSLKLNDEFVRKGLPGYAKSEVKSESQNKELSAYAADINKTSKTQAMWFGLLSADVGQEYRDLTQALYGGQLTADEFTAQLETLLRTAE</sequence>
<dbReference type="AlphaFoldDB" id="A0A089M3J0"/>
<name>A0A089M3J0_9BACL</name>
<dbReference type="HOGENOM" id="CLU_031285_12_0_9"/>
<feature type="signal peptide" evidence="1">
    <location>
        <begin position="1"/>
        <end position="28"/>
    </location>
</feature>
<feature type="chain" id="PRO_5001846901" description="Sugar ABC transporter substrate-binding protein" evidence="1">
    <location>
        <begin position="29"/>
        <end position="431"/>
    </location>
</feature>
<gene>
    <name evidence="2" type="ORF">PGRAT_04130</name>
</gene>